<dbReference type="InterPro" id="IPR000760">
    <property type="entry name" value="Inositol_monophosphatase-like"/>
</dbReference>
<evidence type="ECO:0000313" key="6">
    <source>
        <dbReference type="Proteomes" id="UP001348098"/>
    </source>
</evidence>
<gene>
    <name evidence="5" type="ORF">U3653_00225</name>
</gene>
<accession>A0ABU6AM10</accession>
<evidence type="ECO:0000313" key="5">
    <source>
        <dbReference type="EMBL" id="MEB3508435.1"/>
    </source>
</evidence>
<comment type="catalytic activity">
    <reaction evidence="1">
        <text>a myo-inositol phosphate + H2O = myo-inositol + phosphate</text>
        <dbReference type="Rhea" id="RHEA:24056"/>
        <dbReference type="ChEBI" id="CHEBI:15377"/>
        <dbReference type="ChEBI" id="CHEBI:17268"/>
        <dbReference type="ChEBI" id="CHEBI:43474"/>
        <dbReference type="ChEBI" id="CHEBI:84139"/>
        <dbReference type="EC" id="3.1.3.25"/>
    </reaction>
</comment>
<organism evidence="5 6">
    <name type="scientific">Nocardia implantans</name>
    <dbReference type="NCBI Taxonomy" id="3108168"/>
    <lineage>
        <taxon>Bacteria</taxon>
        <taxon>Bacillati</taxon>
        <taxon>Actinomycetota</taxon>
        <taxon>Actinomycetes</taxon>
        <taxon>Mycobacteriales</taxon>
        <taxon>Nocardiaceae</taxon>
        <taxon>Nocardia</taxon>
    </lineage>
</organism>
<keyword evidence="4" id="KW-0460">Magnesium</keyword>
<keyword evidence="6" id="KW-1185">Reference proteome</keyword>
<proteinExistence type="predicted"/>
<comment type="caution">
    <text evidence="5">The sequence shown here is derived from an EMBL/GenBank/DDBJ whole genome shotgun (WGS) entry which is preliminary data.</text>
</comment>
<dbReference type="PROSITE" id="PS00630">
    <property type="entry name" value="IMP_2"/>
    <property type="match status" value="1"/>
</dbReference>
<dbReference type="Proteomes" id="UP001348098">
    <property type="component" value="Unassembled WGS sequence"/>
</dbReference>
<dbReference type="InterPro" id="IPR020550">
    <property type="entry name" value="Inositol_monophosphatase_CS"/>
</dbReference>
<sequence>MFGSAALDLVWVAEGRTDACVMLSNKPWDTAAGVLIAREAGAVVLDSTSRRHSLGSPDTIAASPVLADRLMSLVNESIR</sequence>
<dbReference type="PANTHER" id="PTHR20854">
    <property type="entry name" value="INOSITOL MONOPHOSPHATASE"/>
    <property type="match status" value="1"/>
</dbReference>
<dbReference type="SUPFAM" id="SSF56655">
    <property type="entry name" value="Carbohydrate phosphatase"/>
    <property type="match status" value="1"/>
</dbReference>
<evidence type="ECO:0000256" key="1">
    <source>
        <dbReference type="ARBA" id="ARBA00001033"/>
    </source>
</evidence>
<dbReference type="Gene3D" id="3.40.190.80">
    <property type="match status" value="1"/>
</dbReference>
<protein>
    <recommendedName>
        <fullName evidence="2">inositol-phosphate phosphatase</fullName>
        <ecNumber evidence="2">3.1.3.25</ecNumber>
    </recommendedName>
</protein>
<dbReference type="Pfam" id="PF00459">
    <property type="entry name" value="Inositol_P"/>
    <property type="match status" value="1"/>
</dbReference>
<dbReference type="PANTHER" id="PTHR20854:SF4">
    <property type="entry name" value="INOSITOL-1-MONOPHOSPHATASE-RELATED"/>
    <property type="match status" value="1"/>
</dbReference>
<dbReference type="EC" id="3.1.3.25" evidence="2"/>
<keyword evidence="3" id="KW-0479">Metal-binding</keyword>
<dbReference type="EMBL" id="JAYKYQ010000001">
    <property type="protein sequence ID" value="MEB3508435.1"/>
    <property type="molecule type" value="Genomic_DNA"/>
</dbReference>
<reference evidence="5 6" key="1">
    <citation type="submission" date="2023-12" db="EMBL/GenBank/DDBJ databases">
        <title>novel species in genus Nocarida.</title>
        <authorList>
            <person name="Li Z."/>
        </authorList>
    </citation>
    <scope>NUCLEOTIDE SEQUENCE [LARGE SCALE GENOMIC DNA]</scope>
    <source>
        <strain evidence="5 6">CDC186</strain>
    </source>
</reference>
<evidence type="ECO:0000256" key="2">
    <source>
        <dbReference type="ARBA" id="ARBA00013106"/>
    </source>
</evidence>
<name>A0ABU6AM10_9NOCA</name>
<evidence type="ECO:0000256" key="3">
    <source>
        <dbReference type="ARBA" id="ARBA00022723"/>
    </source>
</evidence>
<evidence type="ECO:0000256" key="4">
    <source>
        <dbReference type="ARBA" id="ARBA00022842"/>
    </source>
</evidence>